<evidence type="ECO:0000313" key="3">
    <source>
        <dbReference type="Proteomes" id="UP000775213"/>
    </source>
</evidence>
<proteinExistence type="predicted"/>
<feature type="compositionally biased region" description="Low complexity" evidence="1">
    <location>
        <begin position="69"/>
        <end position="81"/>
    </location>
</feature>
<keyword evidence="3" id="KW-1185">Reference proteome</keyword>
<name>A0AAV7G2J1_DENCH</name>
<feature type="region of interest" description="Disordered" evidence="1">
    <location>
        <begin position="1"/>
        <end position="84"/>
    </location>
</feature>
<protein>
    <submittedName>
        <fullName evidence="2">Uncharacterized protein</fullName>
    </submittedName>
</protein>
<dbReference type="Proteomes" id="UP000775213">
    <property type="component" value="Unassembled WGS sequence"/>
</dbReference>
<organism evidence="2 3">
    <name type="scientific">Dendrobium chrysotoxum</name>
    <name type="common">Orchid</name>
    <dbReference type="NCBI Taxonomy" id="161865"/>
    <lineage>
        <taxon>Eukaryota</taxon>
        <taxon>Viridiplantae</taxon>
        <taxon>Streptophyta</taxon>
        <taxon>Embryophyta</taxon>
        <taxon>Tracheophyta</taxon>
        <taxon>Spermatophyta</taxon>
        <taxon>Magnoliopsida</taxon>
        <taxon>Liliopsida</taxon>
        <taxon>Asparagales</taxon>
        <taxon>Orchidaceae</taxon>
        <taxon>Epidendroideae</taxon>
        <taxon>Malaxideae</taxon>
        <taxon>Dendrobiinae</taxon>
        <taxon>Dendrobium</taxon>
    </lineage>
</organism>
<dbReference type="PANTHER" id="PTHR10378">
    <property type="entry name" value="LIM DOMAIN-BINDING PROTEIN"/>
    <property type="match status" value="1"/>
</dbReference>
<feature type="compositionally biased region" description="Polar residues" evidence="1">
    <location>
        <begin position="24"/>
        <end position="60"/>
    </location>
</feature>
<dbReference type="EMBL" id="JAGFBR010000013">
    <property type="protein sequence ID" value="KAH0456345.1"/>
    <property type="molecule type" value="Genomic_DNA"/>
</dbReference>
<reference evidence="2 3" key="1">
    <citation type="journal article" date="2021" name="Hortic Res">
        <title>Chromosome-scale assembly of the Dendrobium chrysotoxum genome enhances the understanding of orchid evolution.</title>
        <authorList>
            <person name="Zhang Y."/>
            <person name="Zhang G.Q."/>
            <person name="Zhang D."/>
            <person name="Liu X.D."/>
            <person name="Xu X.Y."/>
            <person name="Sun W.H."/>
            <person name="Yu X."/>
            <person name="Zhu X."/>
            <person name="Wang Z.W."/>
            <person name="Zhao X."/>
            <person name="Zhong W.Y."/>
            <person name="Chen H."/>
            <person name="Yin W.L."/>
            <person name="Huang T."/>
            <person name="Niu S.C."/>
            <person name="Liu Z.J."/>
        </authorList>
    </citation>
    <scope>NUCLEOTIDE SEQUENCE [LARGE SCALE GENOMIC DNA]</scope>
    <source>
        <strain evidence="2">Lindl</strain>
    </source>
</reference>
<dbReference type="InterPro" id="IPR029005">
    <property type="entry name" value="LIM-bd/SEUSS"/>
</dbReference>
<feature type="region of interest" description="Disordered" evidence="1">
    <location>
        <begin position="574"/>
        <end position="623"/>
    </location>
</feature>
<feature type="compositionally biased region" description="Polar residues" evidence="1">
    <location>
        <begin position="608"/>
        <end position="623"/>
    </location>
</feature>
<sequence>MSGTARSGLGNAVSGDMNHGVLNSAANSSGPSMGASSQVTDANSSFSGGPQLPSSSSINDESYMHLPASPMSSSNNISGSSVMDGSSIIQLSPQNEQIPKQGALSPTYQSMVQDAGMMPVQKRPRLDMRVGDVSQQQVMQQMLQRHHNLQLQALVQPQRLAHLQQQQLMQSLPQLQRIQMHQQTQMPMPNPLHLISPMRLPFESGLCARRLMQYMYHQSHRPADNSILYWRKFVAEYFAPRAKKRWCFSLYNNGGNHAFGAFPQAAMDAWQCGICGSKSGKGFEATYEVIPRLNQIKFDHGVIDELLYLDMPHESRLPSGMMVLEYAKAVQESVREQCRVVREGQLRIIFTPDLKILCWEFCARSHEELLSRRMIVSQVNQLLHAAHKYQTTVNEKGPSAVSVQDLQASCNMFVSAGRQLARNVELQLLNDLGFPKRYVRCLQISEVVNCMKDLIDFSQSHKMGPIDSLKNYTQQAAAKLQAQKMKVEQTDTSQNLHADQSALNKFMAIHPGLGRHQANSISSTCFPNNSSPANGPMTNYQHLLRNSPNPGHSPMQSDHSSFSGLIQTQPMQYQATGPLSTGGRTFQYTSTKNQQQQDLQGKLPPPSNNESPSQATQNFQQHTAQQLPEMMNKGALPTVKDFVKSEMGVIAGPGIAGKVSAQVQNGPGICTGDMSREIKRVMMPSNNDASKPAAMNNSFCASTNNCNVKQEVYENLIGDFDQDFSELLDGIDW</sequence>
<gene>
    <name evidence="2" type="ORF">IEQ34_014252</name>
</gene>
<evidence type="ECO:0000256" key="1">
    <source>
        <dbReference type="SAM" id="MobiDB-lite"/>
    </source>
</evidence>
<evidence type="ECO:0000313" key="2">
    <source>
        <dbReference type="EMBL" id="KAH0456345.1"/>
    </source>
</evidence>
<accession>A0AAV7G2J1</accession>
<comment type="caution">
    <text evidence="2">The sequence shown here is derived from an EMBL/GenBank/DDBJ whole genome shotgun (WGS) entry which is preliminary data.</text>
</comment>
<dbReference type="AlphaFoldDB" id="A0AAV7G2J1"/>
<feature type="compositionally biased region" description="Polar residues" evidence="1">
    <location>
        <begin position="574"/>
        <end position="599"/>
    </location>
</feature>
<dbReference type="Pfam" id="PF01803">
    <property type="entry name" value="LIM_bind"/>
    <property type="match status" value="1"/>
</dbReference>